<comment type="pathway">
    <text evidence="3 19">Cofactor biosynthesis; adenosylcobalamin biosynthesis; adenosylcobalamin from cob(II)yrinate a,c-diamide: step 7/7.</text>
</comment>
<dbReference type="GO" id="GO:0051073">
    <property type="term" value="F:adenosylcobinamide-GDP ribazoletransferase activity"/>
    <property type="evidence" value="ECO:0007669"/>
    <property type="project" value="UniProtKB-UniRule"/>
</dbReference>
<evidence type="ECO:0000256" key="2">
    <source>
        <dbReference type="ARBA" id="ARBA00004651"/>
    </source>
</evidence>
<evidence type="ECO:0000256" key="15">
    <source>
        <dbReference type="ARBA" id="ARBA00032605"/>
    </source>
</evidence>
<evidence type="ECO:0000256" key="13">
    <source>
        <dbReference type="ARBA" id="ARBA00023136"/>
    </source>
</evidence>
<evidence type="ECO:0000313" key="21">
    <source>
        <dbReference type="Proteomes" id="UP000321717"/>
    </source>
</evidence>
<evidence type="ECO:0000256" key="9">
    <source>
        <dbReference type="ARBA" id="ARBA00022679"/>
    </source>
</evidence>
<evidence type="ECO:0000256" key="18">
    <source>
        <dbReference type="ARBA" id="ARBA00049504"/>
    </source>
</evidence>
<keyword evidence="7 19" id="KW-1003">Cell membrane</keyword>
<accession>A0A512HCA7</accession>
<dbReference type="InterPro" id="IPR003805">
    <property type="entry name" value="CobS"/>
</dbReference>
<comment type="cofactor">
    <cofactor evidence="1 19">
        <name>Mg(2+)</name>
        <dbReference type="ChEBI" id="CHEBI:18420"/>
    </cofactor>
</comment>
<feature type="transmembrane region" description="Helical" evidence="19">
    <location>
        <begin position="114"/>
        <end position="134"/>
    </location>
</feature>
<keyword evidence="8 19" id="KW-0169">Cobalamin biosynthesis</keyword>
<dbReference type="Pfam" id="PF02654">
    <property type="entry name" value="CobS"/>
    <property type="match status" value="1"/>
</dbReference>
<name>A0A512HCA7_9HYPH</name>
<evidence type="ECO:0000256" key="12">
    <source>
        <dbReference type="ARBA" id="ARBA00022989"/>
    </source>
</evidence>
<evidence type="ECO:0000256" key="17">
    <source>
        <dbReference type="ARBA" id="ARBA00048623"/>
    </source>
</evidence>
<comment type="subcellular location">
    <subcellularLocation>
        <location evidence="2 19">Cell membrane</location>
        <topology evidence="2 19">Multi-pass membrane protein</topology>
    </subcellularLocation>
</comment>
<keyword evidence="10 19" id="KW-0812">Transmembrane</keyword>
<keyword evidence="21" id="KW-1185">Reference proteome</keyword>
<keyword evidence="12 19" id="KW-1133">Transmembrane helix</keyword>
<evidence type="ECO:0000256" key="16">
    <source>
        <dbReference type="ARBA" id="ARBA00032853"/>
    </source>
</evidence>
<evidence type="ECO:0000256" key="3">
    <source>
        <dbReference type="ARBA" id="ARBA00004663"/>
    </source>
</evidence>
<feature type="transmembrane region" description="Helical" evidence="19">
    <location>
        <begin position="209"/>
        <end position="227"/>
    </location>
</feature>
<dbReference type="RefSeq" id="WP_147177699.1">
    <property type="nucleotide sequence ID" value="NZ_BJZP01000001.1"/>
</dbReference>
<dbReference type="HAMAP" id="MF_00719">
    <property type="entry name" value="CobS"/>
    <property type="match status" value="1"/>
</dbReference>
<reference evidence="20 21" key="1">
    <citation type="submission" date="2019-07" db="EMBL/GenBank/DDBJ databases">
        <title>Whole genome shotgun sequence of Rhizobium naphthalenivorans NBRC 107585.</title>
        <authorList>
            <person name="Hosoyama A."/>
            <person name="Uohara A."/>
            <person name="Ohji S."/>
            <person name="Ichikawa N."/>
        </authorList>
    </citation>
    <scope>NUCLEOTIDE SEQUENCE [LARGE SCALE GENOMIC DNA]</scope>
    <source>
        <strain evidence="20 21">NBRC 107585</strain>
    </source>
</reference>
<dbReference type="PANTHER" id="PTHR34148">
    <property type="entry name" value="ADENOSYLCOBINAMIDE-GDP RIBAZOLETRANSFERASE"/>
    <property type="match status" value="1"/>
</dbReference>
<dbReference type="GO" id="GO:0005886">
    <property type="term" value="C:plasma membrane"/>
    <property type="evidence" value="ECO:0007669"/>
    <property type="project" value="UniProtKB-SubCell"/>
</dbReference>
<dbReference type="Proteomes" id="UP000321717">
    <property type="component" value="Unassembled WGS sequence"/>
</dbReference>
<dbReference type="AlphaFoldDB" id="A0A512HCA7"/>
<feature type="transmembrane region" description="Helical" evidence="19">
    <location>
        <begin position="40"/>
        <end position="62"/>
    </location>
</feature>
<evidence type="ECO:0000256" key="4">
    <source>
        <dbReference type="ARBA" id="ARBA00010561"/>
    </source>
</evidence>
<comment type="catalytic activity">
    <reaction evidence="17 19">
        <text>alpha-ribazole + adenosylcob(III)inamide-GDP = adenosylcob(III)alamin + GMP + H(+)</text>
        <dbReference type="Rhea" id="RHEA:16049"/>
        <dbReference type="ChEBI" id="CHEBI:10329"/>
        <dbReference type="ChEBI" id="CHEBI:15378"/>
        <dbReference type="ChEBI" id="CHEBI:18408"/>
        <dbReference type="ChEBI" id="CHEBI:58115"/>
        <dbReference type="ChEBI" id="CHEBI:60487"/>
        <dbReference type="EC" id="2.7.8.26"/>
    </reaction>
</comment>
<evidence type="ECO:0000256" key="6">
    <source>
        <dbReference type="ARBA" id="ARBA00015850"/>
    </source>
</evidence>
<dbReference type="EC" id="2.7.8.26" evidence="5 19"/>
<comment type="caution">
    <text evidence="20">The sequence shown here is derived from an EMBL/GenBank/DDBJ whole genome shotgun (WGS) entry which is preliminary data.</text>
</comment>
<sequence length="260" mass="26294">MDWRDYLTDTARAVSFLSRITVPASIFVGHDGNLSRAVRAFPLAGALIALPSAAALCLMLVFHASPLLAAFAALGVQAVVTGALHEDGLSDAADGLGGGRDRDHALAIMKDSRIGSYGAVALVLTFGLRAAAIAEIATHIAPLSAALCLPATAALSRALMVWHWSSLPPARTNGVAAGAGAPLRSSLNSTLITGAALAAILLIPVASLFAYFLAILAAALAVAAFTARVRRAIAGHTGDTIGATQQVAEIASLVALAMAS</sequence>
<comment type="similarity">
    <text evidence="4 19">Belongs to the CobS family.</text>
</comment>
<organism evidence="20 21">
    <name type="scientific">Ciceribacter naphthalenivorans</name>
    <dbReference type="NCBI Taxonomy" id="1118451"/>
    <lineage>
        <taxon>Bacteria</taxon>
        <taxon>Pseudomonadati</taxon>
        <taxon>Pseudomonadota</taxon>
        <taxon>Alphaproteobacteria</taxon>
        <taxon>Hyphomicrobiales</taxon>
        <taxon>Rhizobiaceae</taxon>
        <taxon>Ciceribacter</taxon>
    </lineage>
</organism>
<gene>
    <name evidence="20" type="primary">cobS_1</name>
    <name evidence="19" type="synonym">cobS</name>
    <name evidence="20" type="ORF">RNA01_00180</name>
</gene>
<evidence type="ECO:0000256" key="10">
    <source>
        <dbReference type="ARBA" id="ARBA00022692"/>
    </source>
</evidence>
<evidence type="ECO:0000313" key="20">
    <source>
        <dbReference type="EMBL" id="GEO83086.1"/>
    </source>
</evidence>
<comment type="catalytic activity">
    <reaction evidence="18 19">
        <text>alpha-ribazole 5'-phosphate + adenosylcob(III)inamide-GDP = adenosylcob(III)alamin 5'-phosphate + GMP + H(+)</text>
        <dbReference type="Rhea" id="RHEA:23560"/>
        <dbReference type="ChEBI" id="CHEBI:15378"/>
        <dbReference type="ChEBI" id="CHEBI:57918"/>
        <dbReference type="ChEBI" id="CHEBI:58115"/>
        <dbReference type="ChEBI" id="CHEBI:60487"/>
        <dbReference type="ChEBI" id="CHEBI:60493"/>
        <dbReference type="EC" id="2.7.8.26"/>
    </reaction>
</comment>
<keyword evidence="11 19" id="KW-0460">Magnesium</keyword>
<keyword evidence="9 19" id="KW-0808">Transferase</keyword>
<keyword evidence="13 19" id="KW-0472">Membrane</keyword>
<evidence type="ECO:0000256" key="8">
    <source>
        <dbReference type="ARBA" id="ARBA00022573"/>
    </source>
</evidence>
<dbReference type="EMBL" id="BJZP01000001">
    <property type="protein sequence ID" value="GEO83086.1"/>
    <property type="molecule type" value="Genomic_DNA"/>
</dbReference>
<evidence type="ECO:0000256" key="5">
    <source>
        <dbReference type="ARBA" id="ARBA00013200"/>
    </source>
</evidence>
<dbReference type="PANTHER" id="PTHR34148:SF1">
    <property type="entry name" value="ADENOSYLCOBINAMIDE-GDP RIBAZOLETRANSFERASE"/>
    <property type="match status" value="1"/>
</dbReference>
<dbReference type="GO" id="GO:0008818">
    <property type="term" value="F:cobalamin 5'-phosphate synthase activity"/>
    <property type="evidence" value="ECO:0007669"/>
    <property type="project" value="UniProtKB-UniRule"/>
</dbReference>
<proteinExistence type="inferred from homology"/>
<evidence type="ECO:0000256" key="19">
    <source>
        <dbReference type="HAMAP-Rule" id="MF_00719"/>
    </source>
</evidence>
<feature type="transmembrane region" description="Helical" evidence="19">
    <location>
        <begin position="140"/>
        <end position="164"/>
    </location>
</feature>
<evidence type="ECO:0000256" key="14">
    <source>
        <dbReference type="ARBA" id="ARBA00025228"/>
    </source>
</evidence>
<evidence type="ECO:0000256" key="11">
    <source>
        <dbReference type="ARBA" id="ARBA00022842"/>
    </source>
</evidence>
<protein>
    <recommendedName>
        <fullName evidence="6 19">Adenosylcobinamide-GDP ribazoletransferase</fullName>
        <ecNumber evidence="5 19">2.7.8.26</ecNumber>
    </recommendedName>
    <alternativeName>
        <fullName evidence="16 19">Cobalamin synthase</fullName>
    </alternativeName>
    <alternativeName>
        <fullName evidence="15 19">Cobalamin-5'-phosphate synthase</fullName>
    </alternativeName>
</protein>
<evidence type="ECO:0000256" key="1">
    <source>
        <dbReference type="ARBA" id="ARBA00001946"/>
    </source>
</evidence>
<dbReference type="OrthoDB" id="9794626at2"/>
<comment type="function">
    <text evidence="14 19">Joins adenosylcobinamide-GDP and alpha-ribazole to generate adenosylcobalamin (Ado-cobalamin). Also synthesizes adenosylcobalamin 5'-phosphate from adenosylcobinamide-GDP and alpha-ribazole 5'-phosphate.</text>
</comment>
<dbReference type="GO" id="GO:0009236">
    <property type="term" value="P:cobalamin biosynthetic process"/>
    <property type="evidence" value="ECO:0007669"/>
    <property type="project" value="UniProtKB-UniRule"/>
</dbReference>
<evidence type="ECO:0000256" key="7">
    <source>
        <dbReference type="ARBA" id="ARBA00022475"/>
    </source>
</evidence>
<dbReference type="UniPathway" id="UPA00148">
    <property type="reaction ID" value="UER00238"/>
</dbReference>
<dbReference type="NCBIfam" id="NF001276">
    <property type="entry name" value="PRK00235.1-2"/>
    <property type="match status" value="1"/>
</dbReference>